<keyword evidence="2" id="KW-0808">Transferase</keyword>
<accession>K1SRH8</accession>
<protein>
    <submittedName>
        <fullName evidence="2">Two-component system sensor histidine kinase/response regulator</fullName>
    </submittedName>
</protein>
<evidence type="ECO:0000313" key="2">
    <source>
        <dbReference type="EMBL" id="EKC60168.1"/>
    </source>
</evidence>
<dbReference type="InterPro" id="IPR011110">
    <property type="entry name" value="Reg_prop"/>
</dbReference>
<dbReference type="Gene3D" id="2.60.40.10">
    <property type="entry name" value="Immunoglobulins"/>
    <property type="match status" value="1"/>
</dbReference>
<dbReference type="SUPFAM" id="SSF63829">
    <property type="entry name" value="Calcium-dependent phosphotriesterase"/>
    <property type="match status" value="1"/>
</dbReference>
<dbReference type="InterPro" id="IPR015943">
    <property type="entry name" value="WD40/YVTN_repeat-like_dom_sf"/>
</dbReference>
<sequence>ASLYPTFSIHPTDIFEDSRGDVWIGTVSNGLLHYSAATGKIETIEGTPCRDISCIEEDAQGNIWAGTQYGLGKYDRTVGKFTNYYAADGIGGNQFYDRSSCRLPDGTLVFGGTHGLTFFNPMDVSTKREIPLLFEDLKIHNRLARPQDSESIDKHLSYRPDICLDHNQNGFSISFAALDYCEYERVHYYYKMDGFDK</sequence>
<dbReference type="PANTHER" id="PTHR43547">
    <property type="entry name" value="TWO-COMPONENT HISTIDINE KINASE"/>
    <property type="match status" value="1"/>
</dbReference>
<organism evidence="2">
    <name type="scientific">human gut metagenome</name>
    <dbReference type="NCBI Taxonomy" id="408170"/>
    <lineage>
        <taxon>unclassified sequences</taxon>
        <taxon>metagenomes</taxon>
        <taxon>organismal metagenomes</taxon>
    </lineage>
</organism>
<name>K1SRH8_9ZZZZ</name>
<feature type="non-terminal residue" evidence="2">
    <location>
        <position position="197"/>
    </location>
</feature>
<dbReference type="Gene3D" id="2.130.10.10">
    <property type="entry name" value="YVTN repeat-like/Quinoprotein amine dehydrogenase"/>
    <property type="match status" value="1"/>
</dbReference>
<reference evidence="2" key="1">
    <citation type="journal article" date="2013" name="Environ. Microbiol.">
        <title>Microbiota from the distal guts of lean and obese adolescents exhibit partial functional redundancy besides clear differences in community structure.</title>
        <authorList>
            <person name="Ferrer M."/>
            <person name="Ruiz A."/>
            <person name="Lanza F."/>
            <person name="Haange S.B."/>
            <person name="Oberbach A."/>
            <person name="Till H."/>
            <person name="Bargiela R."/>
            <person name="Campoy C."/>
            <person name="Segura M.T."/>
            <person name="Richter M."/>
            <person name="von Bergen M."/>
            <person name="Seifert J."/>
            <person name="Suarez A."/>
        </authorList>
    </citation>
    <scope>NUCLEOTIDE SEQUENCE</scope>
</reference>
<keyword evidence="1" id="KW-0597">Phosphoprotein</keyword>
<comment type="caution">
    <text evidence="2">The sequence shown here is derived from an EMBL/GenBank/DDBJ whole genome shotgun (WGS) entry which is preliminary data.</text>
</comment>
<dbReference type="PANTHER" id="PTHR43547:SF2">
    <property type="entry name" value="HYBRID SIGNAL TRANSDUCTION HISTIDINE KINASE C"/>
    <property type="match status" value="1"/>
</dbReference>
<gene>
    <name evidence="2" type="ORF">LEA_13004</name>
</gene>
<dbReference type="EMBL" id="AJWY01008811">
    <property type="protein sequence ID" value="EKC60168.1"/>
    <property type="molecule type" value="Genomic_DNA"/>
</dbReference>
<dbReference type="Pfam" id="PF07494">
    <property type="entry name" value="Reg_prop"/>
    <property type="match status" value="2"/>
</dbReference>
<dbReference type="InterPro" id="IPR013783">
    <property type="entry name" value="Ig-like_fold"/>
</dbReference>
<dbReference type="AlphaFoldDB" id="K1SRH8"/>
<keyword evidence="2" id="KW-0418">Kinase</keyword>
<dbReference type="GO" id="GO:0000155">
    <property type="term" value="F:phosphorelay sensor kinase activity"/>
    <property type="evidence" value="ECO:0007669"/>
    <property type="project" value="TreeGrafter"/>
</dbReference>
<proteinExistence type="predicted"/>
<feature type="non-terminal residue" evidence="2">
    <location>
        <position position="1"/>
    </location>
</feature>
<evidence type="ECO:0000256" key="1">
    <source>
        <dbReference type="ARBA" id="ARBA00022553"/>
    </source>
</evidence>